<dbReference type="RefSeq" id="XP_037146892.1">
    <property type="nucleotide sequence ID" value="XM_037297691.1"/>
</dbReference>
<dbReference type="AlphaFoldDB" id="A0A8H6C4Z5"/>
<accession>A0A8H6C4Z5</accession>
<dbReference type="EMBL" id="JACCJB010000027">
    <property type="protein sequence ID" value="KAF6217457.1"/>
    <property type="molecule type" value="Genomic_DNA"/>
</dbReference>
<name>A0A8H6C4Z5_9LECA</name>
<feature type="domain" description="PBP" evidence="1">
    <location>
        <begin position="32"/>
        <end position="290"/>
    </location>
</feature>
<dbReference type="Pfam" id="PF12849">
    <property type="entry name" value="PBP_like_2"/>
    <property type="match status" value="1"/>
</dbReference>
<reference evidence="2 3" key="1">
    <citation type="journal article" date="2020" name="Genomics">
        <title>Complete, high-quality genomes from long-read metagenomic sequencing of two wolf lichen thalli reveals enigmatic genome architecture.</title>
        <authorList>
            <person name="McKenzie S.K."/>
            <person name="Walston R.F."/>
            <person name="Allen J.L."/>
        </authorList>
    </citation>
    <scope>NUCLEOTIDE SEQUENCE [LARGE SCALE GENOMIC DNA]</scope>
    <source>
        <strain evidence="2">WasteWater1</strain>
    </source>
</reference>
<dbReference type="PANTHER" id="PTHR37945">
    <property type="entry name" value="EXTRACELLULAR TUNGSTATE BINDING PROTEIN"/>
    <property type="match status" value="1"/>
</dbReference>
<dbReference type="GeneID" id="59335195"/>
<evidence type="ECO:0000313" key="3">
    <source>
        <dbReference type="Proteomes" id="UP000593566"/>
    </source>
</evidence>
<comment type="caution">
    <text evidence="2">The sequence shown here is derived from an EMBL/GenBank/DDBJ whole genome shotgun (WGS) entry which is preliminary data.</text>
</comment>
<evidence type="ECO:0000259" key="1">
    <source>
        <dbReference type="Pfam" id="PF12849"/>
    </source>
</evidence>
<dbReference type="Gene3D" id="3.40.190.10">
    <property type="entry name" value="Periplasmic binding protein-like II"/>
    <property type="match status" value="2"/>
</dbReference>
<gene>
    <name evidence="2" type="ORF">HO133_006795</name>
</gene>
<dbReference type="Proteomes" id="UP000593566">
    <property type="component" value="Unassembled WGS sequence"/>
</dbReference>
<dbReference type="InterPro" id="IPR052738">
    <property type="entry name" value="ABC-Tungstate_binding"/>
</dbReference>
<proteinExistence type="predicted"/>
<organism evidence="2 3">
    <name type="scientific">Letharia lupina</name>
    <dbReference type="NCBI Taxonomy" id="560253"/>
    <lineage>
        <taxon>Eukaryota</taxon>
        <taxon>Fungi</taxon>
        <taxon>Dikarya</taxon>
        <taxon>Ascomycota</taxon>
        <taxon>Pezizomycotina</taxon>
        <taxon>Lecanoromycetes</taxon>
        <taxon>OSLEUM clade</taxon>
        <taxon>Lecanoromycetidae</taxon>
        <taxon>Lecanorales</taxon>
        <taxon>Lecanorineae</taxon>
        <taxon>Parmeliaceae</taxon>
        <taxon>Letharia</taxon>
    </lineage>
</organism>
<evidence type="ECO:0000313" key="2">
    <source>
        <dbReference type="EMBL" id="KAF6217457.1"/>
    </source>
</evidence>
<dbReference type="InterPro" id="IPR024370">
    <property type="entry name" value="PBP_domain"/>
</dbReference>
<sequence length="321" mass="35418">MASRTHLDASSRKSPCEIQPTEIYYGTSKDIEPPVKFRIATGGAGQSGLLKALAEAFIHDQVSETNCPPFAVSWIKSDTTASFNHLADDTADLSITYNAAAEQIAIAQGIADKHVYAWRDHFLLVAVYCPKRSYLTRTTKGPKTNPANLTISPTATIEALFSQLFIAAIASDNTVRFLSRYDKSATNIKESAIWTSIGQTPWSYPFSFFYHINPDFPYQALATAAKLQEYTLIDRGTWYGVEPWIREHMKIFMEGKDDDKTDILLNPARALVGAYGENKAMADAFAEWISRPEGGQKVVGDFAVDGVVLYTQAPLEIPSGL</sequence>
<dbReference type="PANTHER" id="PTHR37945:SF1">
    <property type="entry name" value="EXTRACELLULAR TUNGSTATE BINDING PROTEIN"/>
    <property type="match status" value="1"/>
</dbReference>
<protein>
    <recommendedName>
        <fullName evidence="1">PBP domain-containing protein</fullName>
    </recommendedName>
</protein>
<keyword evidence="3" id="KW-1185">Reference proteome</keyword>